<dbReference type="Gene3D" id="1.20.1070.10">
    <property type="entry name" value="Rhodopsin 7-helix transmembrane proteins"/>
    <property type="match status" value="1"/>
</dbReference>
<dbReference type="EMBL" id="AMQN01013647">
    <property type="status" value="NOT_ANNOTATED_CDS"/>
    <property type="molecule type" value="Genomic_DNA"/>
</dbReference>
<feature type="transmembrane region" description="Helical" evidence="5">
    <location>
        <begin position="266"/>
        <end position="292"/>
    </location>
</feature>
<reference evidence="9" key="1">
    <citation type="submission" date="2012-12" db="EMBL/GenBank/DDBJ databases">
        <authorList>
            <person name="Hellsten U."/>
            <person name="Grimwood J."/>
            <person name="Chapman J.A."/>
            <person name="Shapiro H."/>
            <person name="Aerts A."/>
            <person name="Otillar R.P."/>
            <person name="Terry A.Y."/>
            <person name="Boore J.L."/>
            <person name="Simakov O."/>
            <person name="Marletaz F."/>
            <person name="Cho S.-J."/>
            <person name="Edsinger-Gonzales E."/>
            <person name="Havlak P."/>
            <person name="Kuo D.-H."/>
            <person name="Larsson T."/>
            <person name="Lv J."/>
            <person name="Arendt D."/>
            <person name="Savage R."/>
            <person name="Osoegawa K."/>
            <person name="de Jong P."/>
            <person name="Lindberg D.R."/>
            <person name="Seaver E.C."/>
            <person name="Weisblat D.A."/>
            <person name="Putnam N.H."/>
            <person name="Grigoriev I.V."/>
            <person name="Rokhsar D.S."/>
        </authorList>
    </citation>
    <scope>NUCLEOTIDE SEQUENCE</scope>
    <source>
        <strain evidence="9">I ESC-2004</strain>
    </source>
</reference>
<dbReference type="AlphaFoldDB" id="R7TDF7"/>
<feature type="transmembrane region" description="Helical" evidence="5">
    <location>
        <begin position="76"/>
        <end position="103"/>
    </location>
</feature>
<dbReference type="InterPro" id="IPR019427">
    <property type="entry name" value="7TM_GPCR_serpentine_rcpt_Srw"/>
</dbReference>
<dbReference type="GO" id="GO:0016020">
    <property type="term" value="C:membrane"/>
    <property type="evidence" value="ECO:0007669"/>
    <property type="project" value="UniProtKB-SubCell"/>
</dbReference>
<reference evidence="7 9" key="2">
    <citation type="journal article" date="2013" name="Nature">
        <title>Insights into bilaterian evolution from three spiralian genomes.</title>
        <authorList>
            <person name="Simakov O."/>
            <person name="Marletaz F."/>
            <person name="Cho S.J."/>
            <person name="Edsinger-Gonzales E."/>
            <person name="Havlak P."/>
            <person name="Hellsten U."/>
            <person name="Kuo D.H."/>
            <person name="Larsson T."/>
            <person name="Lv J."/>
            <person name="Arendt D."/>
            <person name="Savage R."/>
            <person name="Osoegawa K."/>
            <person name="de Jong P."/>
            <person name="Grimwood J."/>
            <person name="Chapman J.A."/>
            <person name="Shapiro H."/>
            <person name="Aerts A."/>
            <person name="Otillar R.P."/>
            <person name="Terry A.Y."/>
            <person name="Boore J.L."/>
            <person name="Grigoriev I.V."/>
            <person name="Lindberg D.R."/>
            <person name="Seaver E.C."/>
            <person name="Weisblat D.A."/>
            <person name="Putnam N.H."/>
            <person name="Rokhsar D.S."/>
        </authorList>
    </citation>
    <scope>NUCLEOTIDE SEQUENCE</scope>
    <source>
        <strain evidence="7 9">I ESC-2004</strain>
    </source>
</reference>
<dbReference type="PANTHER" id="PTHR46641">
    <property type="entry name" value="FMRFAMIDE RECEPTOR-RELATED"/>
    <property type="match status" value="1"/>
</dbReference>
<proteinExistence type="predicted"/>
<protein>
    <recommendedName>
        <fullName evidence="6">G-protein coupled receptors family 1 profile domain-containing protein</fullName>
    </recommendedName>
</protein>
<reference evidence="8" key="3">
    <citation type="submission" date="2015-06" db="UniProtKB">
        <authorList>
            <consortium name="EnsemblMetazoa"/>
        </authorList>
    </citation>
    <scope>IDENTIFICATION</scope>
</reference>
<dbReference type="STRING" id="283909.R7TDF7"/>
<dbReference type="HOGENOM" id="CLU_009579_24_7_1"/>
<evidence type="ECO:0000256" key="2">
    <source>
        <dbReference type="ARBA" id="ARBA00022692"/>
    </source>
</evidence>
<keyword evidence="4 5" id="KW-0472">Membrane</keyword>
<dbReference type="Proteomes" id="UP000014760">
    <property type="component" value="Unassembled WGS sequence"/>
</dbReference>
<evidence type="ECO:0000259" key="6">
    <source>
        <dbReference type="PROSITE" id="PS50262"/>
    </source>
</evidence>
<evidence type="ECO:0000256" key="1">
    <source>
        <dbReference type="ARBA" id="ARBA00004370"/>
    </source>
</evidence>
<keyword evidence="3 5" id="KW-1133">Transmembrane helix</keyword>
<dbReference type="PANTHER" id="PTHR46641:SF2">
    <property type="entry name" value="FMRFAMIDE RECEPTOR"/>
    <property type="match status" value="1"/>
</dbReference>
<dbReference type="SUPFAM" id="SSF81321">
    <property type="entry name" value="Family A G protein-coupled receptor-like"/>
    <property type="match status" value="1"/>
</dbReference>
<evidence type="ECO:0000256" key="5">
    <source>
        <dbReference type="SAM" id="Phobius"/>
    </source>
</evidence>
<sequence length="321" mass="36430">MALTSEPTTWPWDLSTNTYKGESSNSSNVCTYYKFSISVVLMGSLCIFGIAAFLVLKVSISFCAFNNTCPGYYSPYFWISFYGWPTLSMIHCLANWVTVLLTVHRYIAVCHPLKAKAWTTTSSLKYQIPPVILAAVCYSIPGYIDYEPVQVMTEWGLTNQLTLTPIGANYWYQLLYKTVCFFVFIYFIPGITLLVLGGFLIQSITRAERIRSSMSRDKKMRSSSATDDMTRIMISIVVMHLMTQSWEPLRSLMAERFQMSATCGNFLFYFEEIPSLMAIINSTMNFVVYCFVGTRFRKACKQLVCARGDQPSTTANESSSQ</sequence>
<evidence type="ECO:0000256" key="3">
    <source>
        <dbReference type="ARBA" id="ARBA00022989"/>
    </source>
</evidence>
<evidence type="ECO:0000313" key="9">
    <source>
        <dbReference type="Proteomes" id="UP000014760"/>
    </source>
</evidence>
<dbReference type="OMA" id="WIPRIEN"/>
<comment type="subcellular location">
    <subcellularLocation>
        <location evidence="1">Membrane</location>
    </subcellularLocation>
</comment>
<keyword evidence="2 5" id="KW-0812">Transmembrane</keyword>
<feature type="domain" description="G-protein coupled receptors family 1 profile" evidence="6">
    <location>
        <begin position="96"/>
        <end position="289"/>
    </location>
</feature>
<evidence type="ECO:0000256" key="4">
    <source>
        <dbReference type="ARBA" id="ARBA00023136"/>
    </source>
</evidence>
<evidence type="ECO:0000313" key="8">
    <source>
        <dbReference type="EnsemblMetazoa" id="CapteP191653"/>
    </source>
</evidence>
<feature type="transmembrane region" description="Helical" evidence="5">
    <location>
        <begin position="35"/>
        <end position="56"/>
    </location>
</feature>
<dbReference type="CDD" id="cd14978">
    <property type="entry name" value="7tmA_FMRFamide_R-like"/>
    <property type="match status" value="1"/>
</dbReference>
<dbReference type="GO" id="GO:0008528">
    <property type="term" value="F:G protein-coupled peptide receptor activity"/>
    <property type="evidence" value="ECO:0007669"/>
    <property type="project" value="InterPro"/>
</dbReference>
<organism evidence="7">
    <name type="scientific">Capitella teleta</name>
    <name type="common">Polychaete worm</name>
    <dbReference type="NCBI Taxonomy" id="283909"/>
    <lineage>
        <taxon>Eukaryota</taxon>
        <taxon>Metazoa</taxon>
        <taxon>Spiralia</taxon>
        <taxon>Lophotrochozoa</taxon>
        <taxon>Annelida</taxon>
        <taxon>Polychaeta</taxon>
        <taxon>Sedentaria</taxon>
        <taxon>Scolecida</taxon>
        <taxon>Capitellidae</taxon>
        <taxon>Capitella</taxon>
    </lineage>
</organism>
<feature type="transmembrane region" description="Helical" evidence="5">
    <location>
        <begin position="181"/>
        <end position="207"/>
    </location>
</feature>
<dbReference type="Pfam" id="PF10324">
    <property type="entry name" value="7TM_GPCR_Srw"/>
    <property type="match status" value="1"/>
</dbReference>
<dbReference type="OrthoDB" id="10011262at2759"/>
<name>R7TDF7_CAPTE</name>
<dbReference type="EnsemblMetazoa" id="CapteT191653">
    <property type="protein sequence ID" value="CapteP191653"/>
    <property type="gene ID" value="CapteG191653"/>
</dbReference>
<accession>R7TDF7</accession>
<dbReference type="InterPro" id="IPR017452">
    <property type="entry name" value="GPCR_Rhodpsn_7TM"/>
</dbReference>
<dbReference type="EMBL" id="KB310359">
    <property type="protein sequence ID" value="ELT91763.1"/>
    <property type="molecule type" value="Genomic_DNA"/>
</dbReference>
<gene>
    <name evidence="7" type="ORF">CAPTEDRAFT_191653</name>
</gene>
<dbReference type="PROSITE" id="PS50262">
    <property type="entry name" value="G_PROTEIN_RECEP_F1_2"/>
    <property type="match status" value="1"/>
</dbReference>
<keyword evidence="9" id="KW-1185">Reference proteome</keyword>
<evidence type="ECO:0000313" key="7">
    <source>
        <dbReference type="EMBL" id="ELT91763.1"/>
    </source>
</evidence>
<dbReference type="InterPro" id="IPR052954">
    <property type="entry name" value="GPCR-Ligand_Int"/>
</dbReference>